<reference evidence="13 14" key="1">
    <citation type="submission" date="2017-10" db="EMBL/GenBank/DDBJ databases">
        <title>Genomics of the genus Arcobacter.</title>
        <authorList>
            <person name="Perez-Cataluna A."/>
            <person name="Figueras M.J."/>
        </authorList>
    </citation>
    <scope>NUCLEOTIDE SEQUENCE [LARGE SCALE GENOMIC DNA]</scope>
    <source>
        <strain evidence="13 14">CECT 8987</strain>
    </source>
</reference>
<evidence type="ECO:0000256" key="12">
    <source>
        <dbReference type="ARBA" id="ARBA00024326"/>
    </source>
</evidence>
<keyword evidence="8" id="KW-0594">Phospholipid biosynthesis</keyword>
<name>A0A4Q0XNF4_9BACT</name>
<evidence type="ECO:0000256" key="1">
    <source>
        <dbReference type="ARBA" id="ARBA00001928"/>
    </source>
</evidence>
<evidence type="ECO:0000256" key="8">
    <source>
        <dbReference type="ARBA" id="ARBA00023209"/>
    </source>
</evidence>
<dbReference type="InterPro" id="IPR003817">
    <property type="entry name" value="PS_Dcarbxylase"/>
</dbReference>
<proteinExistence type="predicted"/>
<keyword evidence="7" id="KW-0865">Zymogen</keyword>
<dbReference type="Proteomes" id="UP000290657">
    <property type="component" value="Unassembled WGS sequence"/>
</dbReference>
<dbReference type="GO" id="GO:0006646">
    <property type="term" value="P:phosphatidylethanolamine biosynthetic process"/>
    <property type="evidence" value="ECO:0007669"/>
    <property type="project" value="UniProtKB-UniPathway"/>
</dbReference>
<keyword evidence="4" id="KW-0444">Lipid biosynthesis</keyword>
<dbReference type="EMBL" id="PDKN01000012">
    <property type="protein sequence ID" value="RXJ53787.1"/>
    <property type="molecule type" value="Genomic_DNA"/>
</dbReference>
<organism evidence="13 14">
    <name type="scientific">Candidatus Marinarcus aquaticus</name>
    <dbReference type="NCBI Taxonomy" id="2044504"/>
    <lineage>
        <taxon>Bacteria</taxon>
        <taxon>Pseudomonadati</taxon>
        <taxon>Campylobacterota</taxon>
        <taxon>Epsilonproteobacteria</taxon>
        <taxon>Campylobacterales</taxon>
        <taxon>Arcobacteraceae</taxon>
        <taxon>Candidatus Marinarcus</taxon>
    </lineage>
</organism>
<evidence type="ECO:0000256" key="11">
    <source>
        <dbReference type="ARBA" id="ARBA00023317"/>
    </source>
</evidence>
<comment type="pathway">
    <text evidence="12">Phospholipid metabolism; phosphatidylethanolamine biosynthesis.</text>
</comment>
<gene>
    <name evidence="13" type="ORF">CRV04_12590</name>
</gene>
<evidence type="ECO:0000256" key="7">
    <source>
        <dbReference type="ARBA" id="ARBA00023145"/>
    </source>
</evidence>
<dbReference type="RefSeq" id="WP_128997214.1">
    <property type="nucleotide sequence ID" value="NZ_PDKN01000012.1"/>
</dbReference>
<evidence type="ECO:0000256" key="10">
    <source>
        <dbReference type="ARBA" id="ARBA00023264"/>
    </source>
</evidence>
<dbReference type="PANTHER" id="PTHR10067">
    <property type="entry name" value="PHOSPHATIDYLSERINE DECARBOXYLASE"/>
    <property type="match status" value="1"/>
</dbReference>
<accession>A0A4Q0XNF4</accession>
<dbReference type="NCBIfam" id="TIGR00163">
    <property type="entry name" value="PS_decarb"/>
    <property type="match status" value="1"/>
</dbReference>
<keyword evidence="14" id="KW-1185">Reference proteome</keyword>
<keyword evidence="6" id="KW-0443">Lipid metabolism</keyword>
<dbReference type="UniPathway" id="UPA00558"/>
<dbReference type="OrthoDB" id="9802030at2"/>
<evidence type="ECO:0000313" key="13">
    <source>
        <dbReference type="EMBL" id="RXJ53787.1"/>
    </source>
</evidence>
<keyword evidence="5" id="KW-0210">Decarboxylase</keyword>
<keyword evidence="11" id="KW-0670">Pyruvate</keyword>
<evidence type="ECO:0000256" key="9">
    <source>
        <dbReference type="ARBA" id="ARBA00023239"/>
    </source>
</evidence>
<comment type="pathway">
    <text evidence="2">Lipid metabolism.</text>
</comment>
<evidence type="ECO:0000256" key="4">
    <source>
        <dbReference type="ARBA" id="ARBA00022516"/>
    </source>
</evidence>
<comment type="caution">
    <text evidence="13">The sequence shown here is derived from an EMBL/GenBank/DDBJ whole genome shotgun (WGS) entry which is preliminary data.</text>
</comment>
<evidence type="ECO:0000256" key="2">
    <source>
        <dbReference type="ARBA" id="ARBA00005189"/>
    </source>
</evidence>
<dbReference type="NCBIfam" id="NF003038">
    <property type="entry name" value="PRK03934.1"/>
    <property type="match status" value="1"/>
</dbReference>
<protein>
    <recommendedName>
        <fullName evidence="3">phosphatidylserine decarboxylase</fullName>
        <ecNumber evidence="3">4.1.1.65</ecNumber>
    </recommendedName>
</protein>
<dbReference type="AlphaFoldDB" id="A0A4Q0XNF4"/>
<dbReference type="EC" id="4.1.1.65" evidence="3"/>
<evidence type="ECO:0000313" key="14">
    <source>
        <dbReference type="Proteomes" id="UP000290657"/>
    </source>
</evidence>
<dbReference type="Pfam" id="PF02666">
    <property type="entry name" value="PS_Dcarbxylase"/>
    <property type="match status" value="1"/>
</dbReference>
<dbReference type="InterPro" id="IPR033177">
    <property type="entry name" value="PSD-B"/>
</dbReference>
<dbReference type="PANTHER" id="PTHR10067:SF6">
    <property type="entry name" value="PHOSPHATIDYLSERINE DECARBOXYLASE PROENZYME, MITOCHONDRIAL"/>
    <property type="match status" value="1"/>
</dbReference>
<keyword evidence="9" id="KW-0456">Lyase</keyword>
<evidence type="ECO:0000256" key="5">
    <source>
        <dbReference type="ARBA" id="ARBA00022793"/>
    </source>
</evidence>
<sequence length="272" mass="31688">MHITNVISQYFGKFAKTEFPSFIQTIINKGYVFFLKLDMKEFLKPEEYRSLNALFTRALLQPREIDQSKANFISPADSFITESGKLQTNTLLQIKGMAYDVEELLSYYVSKENRGKVLDGAFMNFYLSPKDYHRYHAAYDCKVKKLIHVPGKLYPVNFRYLKKELHLFCQNERVILECETEDNKLFYMVFVGALNVGQMVFEFEPSVETNIDTQEIKCIEYDDLEIKKGDCLGYFKMGSTVVMIWEKDFVNLKDLTNQKVSFGTIITNNLQG</sequence>
<keyword evidence="10" id="KW-1208">Phospholipid metabolism</keyword>
<evidence type="ECO:0000256" key="6">
    <source>
        <dbReference type="ARBA" id="ARBA00023098"/>
    </source>
</evidence>
<evidence type="ECO:0000256" key="3">
    <source>
        <dbReference type="ARBA" id="ARBA00012243"/>
    </source>
</evidence>
<comment type="cofactor">
    <cofactor evidence="1">
        <name>pyruvate</name>
        <dbReference type="ChEBI" id="CHEBI:15361"/>
    </cofactor>
</comment>
<dbReference type="GO" id="GO:0004609">
    <property type="term" value="F:phosphatidylserine decarboxylase activity"/>
    <property type="evidence" value="ECO:0007669"/>
    <property type="project" value="UniProtKB-EC"/>
</dbReference>